<keyword evidence="1" id="KW-0472">Membrane</keyword>
<dbReference type="Pfam" id="PF07254">
    <property type="entry name" value="Cpta_toxin"/>
    <property type="match status" value="1"/>
</dbReference>
<name>A0A7G3GCS9_9NEIS</name>
<feature type="transmembrane region" description="Helical" evidence="1">
    <location>
        <begin position="17"/>
        <end position="47"/>
    </location>
</feature>
<accession>A0A7G3GCS9</accession>
<sequence length="140" mass="16081">MSPAPLVLLPSRWERRWLYLSHCGAAFACLFSPWLWAITLVVAFSLFRSLRRPRLVGVSLQALTDGAIRLTLADGQSQDGQLLPSSRVLGVVMILHLQCDAQRIHLLLWPDSAKAESLRQWRVWLRWQWPKLQAQQAENE</sequence>
<dbReference type="KEGG" id="ifl:C1H71_17325"/>
<gene>
    <name evidence="2" type="ORF">C1H71_17325</name>
</gene>
<evidence type="ECO:0000313" key="3">
    <source>
        <dbReference type="Proteomes" id="UP000515917"/>
    </source>
</evidence>
<proteinExistence type="predicted"/>
<dbReference type="EMBL" id="CP025781">
    <property type="protein sequence ID" value="QBC45121.1"/>
    <property type="molecule type" value="Genomic_DNA"/>
</dbReference>
<dbReference type="InterPro" id="IPR009883">
    <property type="entry name" value="YgfX"/>
</dbReference>
<organism evidence="2 3">
    <name type="scientific">Iodobacter fluviatilis</name>
    <dbReference type="NCBI Taxonomy" id="537"/>
    <lineage>
        <taxon>Bacteria</taxon>
        <taxon>Pseudomonadati</taxon>
        <taxon>Pseudomonadota</taxon>
        <taxon>Betaproteobacteria</taxon>
        <taxon>Neisseriales</taxon>
        <taxon>Chitinibacteraceae</taxon>
        <taxon>Iodobacter</taxon>
    </lineage>
</organism>
<evidence type="ECO:0000256" key="1">
    <source>
        <dbReference type="SAM" id="Phobius"/>
    </source>
</evidence>
<protein>
    <recommendedName>
        <fullName evidence="4">Toxin CptA</fullName>
    </recommendedName>
</protein>
<keyword evidence="1" id="KW-1133">Transmembrane helix</keyword>
<keyword evidence="1" id="KW-0812">Transmembrane</keyword>
<keyword evidence="3" id="KW-1185">Reference proteome</keyword>
<dbReference type="RefSeq" id="WP_130107632.1">
    <property type="nucleotide sequence ID" value="NZ_CP025781.1"/>
</dbReference>
<evidence type="ECO:0008006" key="4">
    <source>
        <dbReference type="Google" id="ProtNLM"/>
    </source>
</evidence>
<dbReference type="AlphaFoldDB" id="A0A7G3GCS9"/>
<reference evidence="2 3" key="1">
    <citation type="submission" date="2018-01" db="EMBL/GenBank/DDBJ databases">
        <title>Genome sequence of Iodobacter sp. strain PCH194 isolated from Indian Trans-Himalaya.</title>
        <authorList>
            <person name="Kumar V."/>
            <person name="Thakur V."/>
            <person name="Kumar S."/>
            <person name="Singh D."/>
        </authorList>
    </citation>
    <scope>NUCLEOTIDE SEQUENCE [LARGE SCALE GENOMIC DNA]</scope>
    <source>
        <strain evidence="2 3">PCH194</strain>
    </source>
</reference>
<evidence type="ECO:0000313" key="2">
    <source>
        <dbReference type="EMBL" id="QBC45121.1"/>
    </source>
</evidence>
<dbReference type="Proteomes" id="UP000515917">
    <property type="component" value="Chromosome"/>
</dbReference>